<dbReference type="InterPro" id="IPR049076">
    <property type="entry name" value="ACCA"/>
</dbReference>
<dbReference type="PANTHER" id="PTHR45728:SF3">
    <property type="entry name" value="ACETYL-COA CARBOXYLASE"/>
    <property type="match status" value="1"/>
</dbReference>
<dbReference type="Pfam" id="PF01039">
    <property type="entry name" value="Carboxyl_trans"/>
    <property type="match status" value="1"/>
</dbReference>
<reference evidence="21" key="1">
    <citation type="submission" date="2009-08" db="EMBL/GenBank/DDBJ databases">
        <title>Annotation of Salpingoeca rosetta.</title>
        <authorList>
            <consortium name="The Broad Institute Genome Sequencing Platform"/>
            <person name="Russ C."/>
            <person name="Cuomo C."/>
            <person name="Burger G."/>
            <person name="Gray M.W."/>
            <person name="Holland P.W.H."/>
            <person name="King N."/>
            <person name="Lang F.B.F."/>
            <person name="Roger A.J."/>
            <person name="Ruiz-Trillo I."/>
            <person name="Young S.K."/>
            <person name="Zeng Q."/>
            <person name="Gargeya S."/>
            <person name="Alvarado L."/>
            <person name="Berlin A."/>
            <person name="Chapman S.B."/>
            <person name="Chen Z."/>
            <person name="Freedman E."/>
            <person name="Gellesch M."/>
            <person name="Goldberg J."/>
            <person name="Griggs A."/>
            <person name="Gujja S."/>
            <person name="Heilman E."/>
            <person name="Heiman D."/>
            <person name="Howarth C."/>
            <person name="Mehta T."/>
            <person name="Neiman D."/>
            <person name="Pearson M."/>
            <person name="Roberts A."/>
            <person name="Saif S."/>
            <person name="Shea T."/>
            <person name="Shenoy N."/>
            <person name="Sisk P."/>
            <person name="Stolte C."/>
            <person name="Sykes S."/>
            <person name="White J."/>
            <person name="Yandava C."/>
            <person name="Haas B."/>
            <person name="Nusbaum C."/>
            <person name="Birren B."/>
        </authorList>
    </citation>
    <scope>NUCLEOTIDE SEQUENCE [LARGE SCALE GENOMIC DNA]</scope>
    <source>
        <strain evidence="21">ATCC 50818</strain>
    </source>
</reference>
<dbReference type="GO" id="GO:2001295">
    <property type="term" value="P:malonyl-CoA biosynthetic process"/>
    <property type="evidence" value="ECO:0007669"/>
    <property type="project" value="UniProtKB-UniPathway"/>
</dbReference>
<feature type="domain" description="CoA carboxyltransferase C-terminal" evidence="20">
    <location>
        <begin position="1875"/>
        <end position="2192"/>
    </location>
</feature>
<dbReference type="Pfam" id="PF00364">
    <property type="entry name" value="Biotin_lipoyl"/>
    <property type="match status" value="1"/>
</dbReference>
<dbReference type="FunCoup" id="F2U425">
    <property type="interactions" value="1612"/>
</dbReference>
<feature type="region of interest" description="Disordered" evidence="15">
    <location>
        <begin position="1155"/>
        <end position="1174"/>
    </location>
</feature>
<evidence type="ECO:0000256" key="4">
    <source>
        <dbReference type="ARBA" id="ARBA00022598"/>
    </source>
</evidence>
<dbReference type="InterPro" id="IPR013815">
    <property type="entry name" value="ATP_grasp_subdomain_1"/>
</dbReference>
<dbReference type="FunFam" id="2.40.50.100:FF:000005">
    <property type="entry name" value="Acetyl-CoA carboxylase 1"/>
    <property type="match status" value="1"/>
</dbReference>
<evidence type="ECO:0000256" key="1">
    <source>
        <dbReference type="ARBA" id="ARBA00001953"/>
    </source>
</evidence>
<keyword evidence="3" id="KW-0444">Lipid biosynthesis</keyword>
<dbReference type="GO" id="GO:0046872">
    <property type="term" value="F:metal ion binding"/>
    <property type="evidence" value="ECO:0007669"/>
    <property type="project" value="InterPro"/>
</dbReference>
<keyword evidence="7 14" id="KW-0067">ATP-binding</keyword>
<dbReference type="SUPFAM" id="SSF51246">
    <property type="entry name" value="Rudiment single hybrid motif"/>
    <property type="match status" value="1"/>
</dbReference>
<evidence type="ECO:0000256" key="3">
    <source>
        <dbReference type="ARBA" id="ARBA00022516"/>
    </source>
</evidence>
<keyword evidence="9" id="KW-0275">Fatty acid biosynthesis</keyword>
<dbReference type="SUPFAM" id="SSF52440">
    <property type="entry name" value="PreATP-grasp domain"/>
    <property type="match status" value="1"/>
</dbReference>
<keyword evidence="6" id="KW-0276">Fatty acid metabolism</keyword>
<evidence type="ECO:0000256" key="15">
    <source>
        <dbReference type="SAM" id="MobiDB-lite"/>
    </source>
</evidence>
<keyword evidence="4" id="KW-0436">Ligase</keyword>
<accession>F2U425</accession>
<keyword evidence="10" id="KW-0092">Biotin</keyword>
<dbReference type="InterPro" id="IPR011763">
    <property type="entry name" value="COA_CT_C"/>
</dbReference>
<evidence type="ECO:0000313" key="22">
    <source>
        <dbReference type="Proteomes" id="UP000007799"/>
    </source>
</evidence>
<dbReference type="PANTHER" id="PTHR45728">
    <property type="entry name" value="ACETYL-COA CARBOXYLASE, ISOFORM A"/>
    <property type="match status" value="1"/>
</dbReference>
<dbReference type="PROSITE" id="PS50975">
    <property type="entry name" value="ATP_GRASP"/>
    <property type="match status" value="1"/>
</dbReference>
<comment type="cofactor">
    <cofactor evidence="1">
        <name>biotin</name>
        <dbReference type="ChEBI" id="CHEBI:57586"/>
    </cofactor>
</comment>
<dbReference type="InterPro" id="IPR049074">
    <property type="entry name" value="ACCA_BT"/>
</dbReference>
<dbReference type="InterPro" id="IPR011762">
    <property type="entry name" value="COA_CT_N"/>
</dbReference>
<dbReference type="PROSITE" id="PS50989">
    <property type="entry name" value="COA_CT_CTER"/>
    <property type="match status" value="1"/>
</dbReference>
<evidence type="ECO:0000256" key="5">
    <source>
        <dbReference type="ARBA" id="ARBA00022741"/>
    </source>
</evidence>
<keyword evidence="22" id="KW-1185">Reference proteome</keyword>
<dbReference type="Gene3D" id="2.40.460.10">
    <property type="entry name" value="Biotin dependent carboxylase carboxyltransferase"/>
    <property type="match status" value="1"/>
</dbReference>
<dbReference type="InterPro" id="IPR011053">
    <property type="entry name" value="Single_hybrid_motif"/>
</dbReference>
<feature type="domain" description="Lipoyl-binding" evidence="16">
    <location>
        <begin position="672"/>
        <end position="746"/>
    </location>
</feature>
<dbReference type="SUPFAM" id="SSF51230">
    <property type="entry name" value="Single hybrid motif"/>
    <property type="match status" value="1"/>
</dbReference>
<dbReference type="PROSITE" id="PS00866">
    <property type="entry name" value="CPSASE_1"/>
    <property type="match status" value="1"/>
</dbReference>
<dbReference type="SUPFAM" id="SSF52096">
    <property type="entry name" value="ClpP/crotonase"/>
    <property type="match status" value="2"/>
</dbReference>
<evidence type="ECO:0000259" key="20">
    <source>
        <dbReference type="PROSITE" id="PS50989"/>
    </source>
</evidence>
<dbReference type="KEGG" id="sre:PTSG_03035"/>
<dbReference type="Pfam" id="PF02785">
    <property type="entry name" value="Biotin_carb_C"/>
    <property type="match status" value="1"/>
</dbReference>
<feature type="compositionally biased region" description="Polar residues" evidence="15">
    <location>
        <begin position="1156"/>
        <end position="1168"/>
    </location>
</feature>
<dbReference type="InterPro" id="IPR005481">
    <property type="entry name" value="BC-like_N"/>
</dbReference>
<feature type="domain" description="ATP-grasp" evidence="17">
    <location>
        <begin position="197"/>
        <end position="393"/>
    </location>
</feature>
<dbReference type="EMBL" id="GL832960">
    <property type="protein sequence ID" value="EGD82369.1"/>
    <property type="molecule type" value="Genomic_DNA"/>
</dbReference>
<dbReference type="Proteomes" id="UP000007799">
    <property type="component" value="Unassembled WGS sequence"/>
</dbReference>
<evidence type="ECO:0000256" key="14">
    <source>
        <dbReference type="PROSITE-ProRule" id="PRU00409"/>
    </source>
</evidence>
<dbReference type="GO" id="GO:0003989">
    <property type="term" value="F:acetyl-CoA carboxylase activity"/>
    <property type="evidence" value="ECO:0007669"/>
    <property type="project" value="UniProtKB-EC"/>
</dbReference>
<feature type="compositionally biased region" description="Basic and acidic residues" evidence="15">
    <location>
        <begin position="1126"/>
        <end position="1138"/>
    </location>
</feature>
<evidence type="ECO:0000256" key="11">
    <source>
        <dbReference type="ARBA" id="ARBA00023268"/>
    </source>
</evidence>
<evidence type="ECO:0000256" key="13">
    <source>
        <dbReference type="ARBA" id="ARBA00048600"/>
    </source>
</evidence>
<feature type="domain" description="Biotin carboxylation" evidence="18">
    <location>
        <begin position="44"/>
        <end position="545"/>
    </location>
</feature>
<dbReference type="eggNOG" id="KOG0368">
    <property type="taxonomic scope" value="Eukaryota"/>
</dbReference>
<dbReference type="Pfam" id="PF00289">
    <property type="entry name" value="Biotin_carb_N"/>
    <property type="match status" value="1"/>
</dbReference>
<dbReference type="Gene3D" id="3.90.226.10">
    <property type="entry name" value="2-enoyl-CoA Hydratase, Chain A, domain 1"/>
    <property type="match status" value="2"/>
</dbReference>
<keyword evidence="8" id="KW-0443">Lipid metabolism</keyword>
<dbReference type="RefSeq" id="XP_004996552.1">
    <property type="nucleotide sequence ID" value="XM_004996495.1"/>
</dbReference>
<dbReference type="InterPro" id="IPR011054">
    <property type="entry name" value="Rudment_hybrid_motif"/>
</dbReference>
<evidence type="ECO:0000259" key="16">
    <source>
        <dbReference type="PROSITE" id="PS50968"/>
    </source>
</evidence>
<dbReference type="InterPro" id="IPR029045">
    <property type="entry name" value="ClpP/crotonase-like_dom_sf"/>
</dbReference>
<dbReference type="OMA" id="PTPKGHC"/>
<dbReference type="PROSITE" id="PS50979">
    <property type="entry name" value="BC"/>
    <property type="match status" value="1"/>
</dbReference>
<dbReference type="PROSITE" id="PS00188">
    <property type="entry name" value="BIOTIN"/>
    <property type="match status" value="1"/>
</dbReference>
<dbReference type="SUPFAM" id="SSF56059">
    <property type="entry name" value="Glutathione synthetase ATP-binding domain-like"/>
    <property type="match status" value="1"/>
</dbReference>
<dbReference type="InterPro" id="IPR000089">
    <property type="entry name" value="Biotin_lipoyl"/>
</dbReference>
<feature type="domain" description="CoA carboxyltransferase N-terminal" evidence="19">
    <location>
        <begin position="1524"/>
        <end position="1861"/>
    </location>
</feature>
<dbReference type="Pfam" id="PF02786">
    <property type="entry name" value="CPSase_L_D2"/>
    <property type="match status" value="1"/>
</dbReference>
<comment type="catalytic activity">
    <reaction evidence="13">
        <text>N(6)-biotinyl-L-lysyl-[protein] + hydrogencarbonate + ATP = N(6)-carboxybiotinyl-L-lysyl-[protein] + ADP + phosphate + H(+)</text>
        <dbReference type="Rhea" id="RHEA:13501"/>
        <dbReference type="Rhea" id="RHEA-COMP:10505"/>
        <dbReference type="Rhea" id="RHEA-COMP:10506"/>
        <dbReference type="ChEBI" id="CHEBI:15378"/>
        <dbReference type="ChEBI" id="CHEBI:17544"/>
        <dbReference type="ChEBI" id="CHEBI:30616"/>
        <dbReference type="ChEBI" id="CHEBI:43474"/>
        <dbReference type="ChEBI" id="CHEBI:83144"/>
        <dbReference type="ChEBI" id="CHEBI:83145"/>
        <dbReference type="ChEBI" id="CHEBI:456216"/>
        <dbReference type="EC" id="6.3.4.14"/>
    </reaction>
</comment>
<dbReference type="Pfam" id="PF21385">
    <property type="entry name" value="ACCA_BT"/>
    <property type="match status" value="1"/>
</dbReference>
<feature type="region of interest" description="Disordered" evidence="15">
    <location>
        <begin position="1121"/>
        <end position="1146"/>
    </location>
</feature>
<dbReference type="FunFam" id="2.40.460.10:FF:000001">
    <property type="entry name" value="Acetyl-CoA carboxylase 1"/>
    <property type="match status" value="1"/>
</dbReference>
<sequence>MPRKSSGRTHKRSLSGTHWAKVDDKKVTVRTPAEFVREFGGQTPIEKILIANNGIAAVKCIRSIRRWSYNTFGNEKAIQFVVMVTPEDMAANAEFVKLADQHVDVPGGTNNHNYANVELIVELAKQQQVQAVWAGWGHASENPKLPEMLHAAGIIFMGPPAHAMRSLGDKISSSIVAQSANVPTLPWSGSDLSIECKPPVDGTPLQVPEDVYMKGCIHDLEGGLAAARKIGYPVMIKASEGGGGKGIRKATSEEEFPALYRQVLAEVPGSPVFIMKLASSARHLEVQVLADMHGNCIALFGRDCSVQRRHQKIIEEAPASIAPPEIFQEMEAAAIRLSKMVGYVSTGTIEYLYDVSTQTFSFLELNPRLQVEHPCSEMICGVNLPACQLMVAMGVPLHRIPDIRSMYSHDKYGDGDIELDDLSSRPPPNGHVIACRITAENPDEGFKPSGGTVQELNFRSSVDVWGYFSVGAAGGLHEFADSQFGHCFAWGRTRDDARHAMAVALKELSIRADFRTTAEYLVKLLEHDEFRNNAISTEWLDSLIVQRVKAERPDPMVAVTCGAVFIADADIAATETDFLAGMERGQIMSGEMLRKQRDIELIYDNVKYKLTIVGVGPTTYAVILNNTFIEADVRRLVDGSSLIRFNGESYVTYVKEDVTNYRIVVGGQTCIFDKEDDPSIVRTTSTGKLLKYLVADGTAVQAGDAIAQVEVMKMVSEVKVEASGRIQLAMVSGHNFGAGEVLATLELEDDTQVKKPVDYTDGFPSPSSATSVPQGKPHHALRAIVQQLSAIMKGYAFPEPYFHQRLHALVDRLFEVCTNRRLPLLEMRDLLATLAGRIPAEIVQGIQQQLGFYEKSLSSMICRFPAQKIDSIIYDHLESVNNKADQDALFQSCQDIFLKTKAFSAGERAHMMQIIGDLLREYVDLELVFSRSHSMESAVQALQSKHEGNPAAVAELLFAHSQLKVRNVLVKVLLEQVYKKRLCTKEQSDMMTLLKDLASLGASVHSSVALAARKILMKLHLPSYELRKNNMETIFVEAMEDSFSGTYSPERLERIVNSQTAVFDVLSGFFYHSSETIQQAALEVYVRRSYVAYTLTDITHRRSPSGCVVIQFAFHIPTKSAQDPEGLSREVHHQDHGGRSRTSSSGSIKVFDFESPCQTPPRTRSPTALLQSPTSSLSDDLSAALKSVVSIDDLQEFERQAEALTIDSVVMRMGVMAAFTSVEELEGQLPWLLTLFENSQHDAEPINILNIVLRIESEQDFEDDEVLLEMLSKFAHKYSDDFFPVQIRRVTFIMCRQGRFPKYFTFRERLAYKEDSIVRHVDPALAFKLEMFKLNNYKVEHCPTRNPQLHLYYAKAKDPKSAHDRRFFARTIMRHPDLVDKQATKAFMQEAGERLLLEALDELEVVFSDPKYAGTDCNHVFINFLPVVEVDPLAFAKELEAMIRRYGERLWRLRVLEAEVRMNIKLGKTGSTRVIRYVISNLSGYSLDIHIYKEIVMSSTGAAYYRALPGTPSGPLNGHHTHTPYACKDRTQQRRYMAQQKNETTYVYDYIDLFRVALEQRWQAYQKSNPSVHVPSKPLTAFELVLNKSGQLVEEQRAPGNNNVGMVAWRVEMKTPEYPTGRTMILIANDISYVSGSFSPKEDLVFLRASQLARSLGVPRIYIAVNSGARIGLAKEVLDRFKVAWKDEANPSHGFRYIYLTEEDYEWASDKQAVRAVLVEENGEKRYKITDVFGIQHGLGVENLRGSGEIASETSLSYDSNFTLTLVSCRSVGIGAYLVRLGQRTIQNEQSHIILTGHNAINKLLGSDVYASSLQLGGPQIMYSNGVSHLTATNDFESVRSVLSWLSYVPVTVDAPLPRFRWTIDARNSVCRPDPVDRLVTFVPDGHSDPRWLIEGVAGEQIAGEQEWKHGLFDHGSFVEMLGGWAKTVVTGRAKLGGIPVGVIGVSTSPVEVMIPADPANRESIAVVQQQAGQVWYPDSAYKTAQAIRDMNGEQLPLFILANWRGFSGGMRDMYDEVLKFGAMIVDNLRVYKQPVFVYLPPSGELRGGAWVVVDPTINPEMMEMYADPNSRGGVLEPEGIVSIKFKEKTMREAMLRLDDEYHRLHARANDTSLPAADREEATKLMDARFKSLRNVYHQVAVQFADLHDTPGRMRHKNCIRAVVEWAHARKYFYWRLRRRLAETMVRRELIKANETLTRQQTEFIMRRWFFDVHGPDKAHLWDSDETVANWFDASCDTDGNIAPDSQIARNLKMVAEEHKSEKLRAMAEDVGGDAALSGIMTLLEKLTPTQRAQLAQTLGGNGNKADAQ</sequence>
<dbReference type="InterPro" id="IPR011761">
    <property type="entry name" value="ATP-grasp"/>
</dbReference>
<dbReference type="InterPro" id="IPR013537">
    <property type="entry name" value="AcCoA_COase_cen"/>
</dbReference>
<evidence type="ECO:0000256" key="8">
    <source>
        <dbReference type="ARBA" id="ARBA00023098"/>
    </source>
</evidence>
<dbReference type="GO" id="GO:0005524">
    <property type="term" value="F:ATP binding"/>
    <property type="evidence" value="ECO:0007669"/>
    <property type="project" value="UniProtKB-UniRule"/>
</dbReference>
<evidence type="ECO:0000256" key="9">
    <source>
        <dbReference type="ARBA" id="ARBA00023160"/>
    </source>
</evidence>
<dbReference type="FunFam" id="3.40.50.20:FF:000005">
    <property type="entry name" value="acetyl-CoA carboxylase isoform X2"/>
    <property type="match status" value="1"/>
</dbReference>
<evidence type="ECO:0000313" key="21">
    <source>
        <dbReference type="EMBL" id="EGD82369.1"/>
    </source>
</evidence>
<dbReference type="STRING" id="946362.F2U425"/>
<dbReference type="InterPro" id="IPR005479">
    <property type="entry name" value="CPAse_ATP-bd"/>
</dbReference>
<dbReference type="Gene3D" id="3.90.1770.10">
    <property type="entry name" value="PreATP-grasp domain"/>
    <property type="match status" value="1"/>
</dbReference>
<dbReference type="CDD" id="cd06850">
    <property type="entry name" value="biotinyl_domain"/>
    <property type="match status" value="1"/>
</dbReference>
<dbReference type="PROSITE" id="PS50980">
    <property type="entry name" value="COA_CT_NTER"/>
    <property type="match status" value="1"/>
</dbReference>
<evidence type="ECO:0000259" key="19">
    <source>
        <dbReference type="PROSITE" id="PS50980"/>
    </source>
</evidence>
<evidence type="ECO:0000259" key="17">
    <source>
        <dbReference type="PROSITE" id="PS50975"/>
    </source>
</evidence>
<organism evidence="22">
    <name type="scientific">Salpingoeca rosetta (strain ATCC 50818 / BSB-021)</name>
    <dbReference type="NCBI Taxonomy" id="946362"/>
    <lineage>
        <taxon>Eukaryota</taxon>
        <taxon>Choanoflagellata</taxon>
        <taxon>Craspedida</taxon>
        <taxon>Salpingoecidae</taxon>
        <taxon>Salpingoeca</taxon>
    </lineage>
</organism>
<dbReference type="GeneID" id="16077143"/>
<dbReference type="PROSITE" id="PS50968">
    <property type="entry name" value="BIOTINYL_LIPOYL"/>
    <property type="match status" value="1"/>
</dbReference>
<dbReference type="InterPro" id="IPR001882">
    <property type="entry name" value="Biotin_BS"/>
</dbReference>
<evidence type="ECO:0000256" key="7">
    <source>
        <dbReference type="ARBA" id="ARBA00022840"/>
    </source>
</evidence>
<dbReference type="Gene3D" id="3.30.1490.20">
    <property type="entry name" value="ATP-grasp fold, A domain"/>
    <property type="match status" value="1"/>
</dbReference>
<dbReference type="GO" id="GO:0005739">
    <property type="term" value="C:mitochondrion"/>
    <property type="evidence" value="ECO:0007669"/>
    <property type="project" value="TreeGrafter"/>
</dbReference>
<gene>
    <name evidence="21" type="ORF">PTSG_03035</name>
</gene>
<comment type="catalytic activity">
    <reaction evidence="12">
        <text>hydrogencarbonate + acetyl-CoA + ATP = malonyl-CoA + ADP + phosphate + H(+)</text>
        <dbReference type="Rhea" id="RHEA:11308"/>
        <dbReference type="ChEBI" id="CHEBI:15378"/>
        <dbReference type="ChEBI" id="CHEBI:17544"/>
        <dbReference type="ChEBI" id="CHEBI:30616"/>
        <dbReference type="ChEBI" id="CHEBI:43474"/>
        <dbReference type="ChEBI" id="CHEBI:57288"/>
        <dbReference type="ChEBI" id="CHEBI:57384"/>
        <dbReference type="ChEBI" id="CHEBI:456216"/>
        <dbReference type="EC" id="6.4.1.2"/>
    </reaction>
</comment>
<evidence type="ECO:0000256" key="2">
    <source>
        <dbReference type="ARBA" id="ARBA00004956"/>
    </source>
</evidence>
<dbReference type="Gene3D" id="3.30.470.20">
    <property type="entry name" value="ATP-grasp fold, B domain"/>
    <property type="match status" value="1"/>
</dbReference>
<dbReference type="SMART" id="SM00878">
    <property type="entry name" value="Biotin_carb_C"/>
    <property type="match status" value="1"/>
</dbReference>
<evidence type="ECO:0000256" key="12">
    <source>
        <dbReference type="ARBA" id="ARBA00048065"/>
    </source>
</evidence>
<dbReference type="Gene3D" id="2.40.50.100">
    <property type="match status" value="1"/>
</dbReference>
<dbReference type="InterPro" id="IPR016185">
    <property type="entry name" value="PreATP-grasp_dom_sf"/>
</dbReference>
<dbReference type="UniPathway" id="UPA00655">
    <property type="reaction ID" value="UER00711"/>
</dbReference>
<dbReference type="OrthoDB" id="14612at2759"/>
<keyword evidence="5 14" id="KW-0547">Nucleotide-binding</keyword>
<comment type="pathway">
    <text evidence="2">Lipid metabolism; malonyl-CoA biosynthesis; malonyl-CoA from acetyl-CoA: step 1/1.</text>
</comment>
<name>F2U425_SALR5</name>
<dbReference type="InParanoid" id="F2U425"/>
<dbReference type="GO" id="GO:0006633">
    <property type="term" value="P:fatty acid biosynthetic process"/>
    <property type="evidence" value="ECO:0007669"/>
    <property type="project" value="UniProtKB-KW"/>
</dbReference>
<dbReference type="InterPro" id="IPR005482">
    <property type="entry name" value="Biotin_COase_C"/>
</dbReference>
<dbReference type="InterPro" id="IPR034733">
    <property type="entry name" value="AcCoA_carboxyl_beta"/>
</dbReference>
<dbReference type="GO" id="GO:0004075">
    <property type="term" value="F:biotin carboxylase activity"/>
    <property type="evidence" value="ECO:0007669"/>
    <property type="project" value="UniProtKB-EC"/>
</dbReference>
<evidence type="ECO:0000259" key="18">
    <source>
        <dbReference type="PROSITE" id="PS50979"/>
    </source>
</evidence>
<proteinExistence type="predicted"/>
<dbReference type="Pfam" id="PF08326">
    <property type="entry name" value="ACC_central"/>
    <property type="match status" value="1"/>
</dbReference>
<keyword evidence="11" id="KW-0511">Multifunctional enzyme</keyword>
<protein>
    <submittedName>
        <fullName evidence="21">Acetyl-CoA carboxylase</fullName>
    </submittedName>
</protein>
<dbReference type="InterPro" id="IPR011764">
    <property type="entry name" value="Biotin_carboxylation_dom"/>
</dbReference>
<dbReference type="PROSITE" id="PS00867">
    <property type="entry name" value="CPSASE_2"/>
    <property type="match status" value="1"/>
</dbReference>
<dbReference type="Gene3D" id="3.40.50.20">
    <property type="match status" value="1"/>
</dbReference>
<dbReference type="FunFam" id="3.30.1490.20:FF:000003">
    <property type="entry name" value="acetyl-CoA carboxylase isoform X1"/>
    <property type="match status" value="1"/>
</dbReference>
<dbReference type="FunFam" id="3.90.226.10:FF:000010">
    <property type="entry name" value="acetyl-CoA carboxylase isoform X2"/>
    <property type="match status" value="1"/>
</dbReference>
<evidence type="ECO:0000256" key="6">
    <source>
        <dbReference type="ARBA" id="ARBA00022832"/>
    </source>
</evidence>
<evidence type="ECO:0000256" key="10">
    <source>
        <dbReference type="ARBA" id="ARBA00023267"/>
    </source>
</evidence>